<protein>
    <submittedName>
        <fullName evidence="1">Thymidylate synthase</fullName>
    </submittedName>
</protein>
<evidence type="ECO:0000313" key="2">
    <source>
        <dbReference type="Proteomes" id="UP000249377"/>
    </source>
</evidence>
<proteinExistence type="predicted"/>
<name>A0A328U9S3_9FIRM</name>
<dbReference type="RefSeq" id="WP_112333361.1">
    <property type="nucleotide sequence ID" value="NZ_QLYR01000009.1"/>
</dbReference>
<sequence length="191" mass="22541">MDFKNLLPAKNRDELRQWLLENYNKESECWVVVKRGRPVADKTFWYIDAVEEAMCFGWIDSTTKKIDNEITAQRLAPRRKGGLWSELNKERCRRMERLGRMTDAGRAMLPDMTEKGFVIDKDILGALQADAEIWANFQNFPPLYQRVRIDTIQIKKKQPKLFQSRLQKLLDNTKARVMYGEWNDNGRLPTE</sequence>
<dbReference type="Pfam" id="PF13376">
    <property type="entry name" value="OmdA"/>
    <property type="match status" value="1"/>
</dbReference>
<reference evidence="1 2" key="1">
    <citation type="submission" date="2018-06" db="EMBL/GenBank/DDBJ databases">
        <title>Noncontiguous genome sequence of Ruminococcaceae bacterium ASD2818.</title>
        <authorList>
            <person name="Chaplin A.V."/>
            <person name="Sokolova S.R."/>
            <person name="Kochetkova T.O."/>
            <person name="Goltsov A.Y."/>
            <person name="Trofimov D.Y."/>
            <person name="Efimov B.A."/>
        </authorList>
    </citation>
    <scope>NUCLEOTIDE SEQUENCE [LARGE SCALE GENOMIC DNA]</scope>
    <source>
        <strain evidence="1 2">ASD2818</strain>
    </source>
</reference>
<dbReference type="EMBL" id="QLYR01000009">
    <property type="protein sequence ID" value="RAQ22797.1"/>
    <property type="molecule type" value="Genomic_DNA"/>
</dbReference>
<comment type="caution">
    <text evidence="1">The sequence shown here is derived from an EMBL/GenBank/DDBJ whole genome shotgun (WGS) entry which is preliminary data.</text>
</comment>
<keyword evidence="2" id="KW-1185">Reference proteome</keyword>
<organism evidence="1 2">
    <name type="scientific">Hydrogeniiclostridium mannosilyticum</name>
    <dbReference type="NCBI Taxonomy" id="2764322"/>
    <lineage>
        <taxon>Bacteria</taxon>
        <taxon>Bacillati</taxon>
        <taxon>Bacillota</taxon>
        <taxon>Clostridia</taxon>
        <taxon>Eubacteriales</taxon>
        <taxon>Acutalibacteraceae</taxon>
        <taxon>Hydrogeniiclostridium</taxon>
    </lineage>
</organism>
<evidence type="ECO:0000313" key="1">
    <source>
        <dbReference type="EMBL" id="RAQ22797.1"/>
    </source>
</evidence>
<dbReference type="Proteomes" id="UP000249377">
    <property type="component" value="Unassembled WGS sequence"/>
</dbReference>
<accession>A0A328U9S3</accession>
<dbReference type="AlphaFoldDB" id="A0A328U9S3"/>
<gene>
    <name evidence="1" type="ORF">DPQ25_11730</name>
</gene>